<dbReference type="Proteomes" id="UP000586827">
    <property type="component" value="Unassembled WGS sequence"/>
</dbReference>
<comment type="caution">
    <text evidence="3">The sequence shown here is derived from an EMBL/GenBank/DDBJ whole genome shotgun (WGS) entry which is preliminary data.</text>
</comment>
<accession>A0A849BVT6</accession>
<keyword evidence="4" id="KW-1185">Reference proteome</keyword>
<evidence type="ECO:0000259" key="2">
    <source>
        <dbReference type="Pfam" id="PF09925"/>
    </source>
</evidence>
<feature type="transmembrane region" description="Helical" evidence="1">
    <location>
        <begin position="146"/>
        <end position="164"/>
    </location>
</feature>
<reference evidence="3 4" key="1">
    <citation type="submission" date="2020-05" db="EMBL/GenBank/DDBJ databases">
        <title>MicrobeNet Type strains.</title>
        <authorList>
            <person name="Nicholson A.C."/>
        </authorList>
    </citation>
    <scope>NUCLEOTIDE SEQUENCE [LARGE SCALE GENOMIC DNA]</scope>
    <source>
        <strain evidence="3 4">JCM 3224</strain>
    </source>
</reference>
<keyword evidence="1" id="KW-1133">Transmembrane helix</keyword>
<dbReference type="RefSeq" id="WP_067528723.1">
    <property type="nucleotide sequence ID" value="NZ_JABELX010000003.1"/>
</dbReference>
<dbReference type="AlphaFoldDB" id="A0A849BVT6"/>
<proteinExistence type="predicted"/>
<feature type="transmembrane region" description="Helical" evidence="1">
    <location>
        <begin position="195"/>
        <end position="213"/>
    </location>
</feature>
<feature type="transmembrane region" description="Helical" evidence="1">
    <location>
        <begin position="267"/>
        <end position="285"/>
    </location>
</feature>
<feature type="transmembrane region" description="Helical" evidence="1">
    <location>
        <begin position="171"/>
        <end position="189"/>
    </location>
</feature>
<feature type="transmembrane region" description="Helical" evidence="1">
    <location>
        <begin position="220"/>
        <end position="237"/>
    </location>
</feature>
<keyword evidence="1" id="KW-0472">Membrane</keyword>
<name>A0A849BVT6_9NOCA</name>
<protein>
    <submittedName>
        <fullName evidence="3">DUF2157 domain-containing protein</fullName>
    </submittedName>
</protein>
<feature type="transmembrane region" description="Helical" evidence="1">
    <location>
        <begin position="291"/>
        <end position="314"/>
    </location>
</feature>
<evidence type="ECO:0000313" key="4">
    <source>
        <dbReference type="Proteomes" id="UP000586827"/>
    </source>
</evidence>
<evidence type="ECO:0000313" key="3">
    <source>
        <dbReference type="EMBL" id="NNH70324.1"/>
    </source>
</evidence>
<dbReference type="EMBL" id="JABELX010000003">
    <property type="protein sequence ID" value="NNH70324.1"/>
    <property type="molecule type" value="Genomic_DNA"/>
</dbReference>
<feature type="transmembrane region" description="Helical" evidence="1">
    <location>
        <begin position="45"/>
        <end position="66"/>
    </location>
</feature>
<dbReference type="Pfam" id="PF09925">
    <property type="entry name" value="DUF2157"/>
    <property type="match status" value="1"/>
</dbReference>
<evidence type="ECO:0000256" key="1">
    <source>
        <dbReference type="SAM" id="Phobius"/>
    </source>
</evidence>
<feature type="transmembrane region" description="Helical" evidence="1">
    <location>
        <begin position="78"/>
        <end position="97"/>
    </location>
</feature>
<feature type="domain" description="DUF2157" evidence="2">
    <location>
        <begin position="13"/>
        <end position="157"/>
    </location>
</feature>
<organism evidence="3 4">
    <name type="scientific">Nocardia uniformis</name>
    <dbReference type="NCBI Taxonomy" id="53432"/>
    <lineage>
        <taxon>Bacteria</taxon>
        <taxon>Bacillati</taxon>
        <taxon>Actinomycetota</taxon>
        <taxon>Actinomycetes</taxon>
        <taxon>Mycobacteriales</taxon>
        <taxon>Nocardiaceae</taxon>
        <taxon>Nocardia</taxon>
    </lineage>
</organism>
<dbReference type="InterPro" id="IPR018677">
    <property type="entry name" value="DUF2157"/>
</dbReference>
<gene>
    <name evidence="3" type="ORF">HLB23_10680</name>
</gene>
<feature type="transmembrane region" description="Helical" evidence="1">
    <location>
        <begin position="243"/>
        <end position="260"/>
    </location>
</feature>
<feature type="transmembrane region" description="Helical" evidence="1">
    <location>
        <begin position="117"/>
        <end position="134"/>
    </location>
</feature>
<sequence length="318" mass="32037">MTDERRLGAALGRLVDEGVVTPAQRDAVAAAVAEERPGGGSLTRLFAEIAAYAGAGLVLGGIILLLDSTWDELDRLGQLITLTVLAVGLTVGGMLLAGGRSGLFVRDAGARTVPMRLAAVLFLLAALCVTAIVGTVADENGAEHAWLWAVTAGLVATAVGYAALPSLVGLLGTALFAGLTVGGSLREVVDAGDPWVGIGLVALGGIWFALSRSGHAAPPWAGYSIAIATALIGAQIAGYNQTAWTYTLTVLVAVVCFALYAGDRHGVLIIGGGAALALAVSQSVWDWSDHAAGGALTVLISGAIVLGVGAVLLLRDRG</sequence>
<keyword evidence="1" id="KW-0812">Transmembrane</keyword>